<accession>A0A0A9VNV7</accession>
<sequence length="150" mass="16601">MCVCGCVWCSLAHRQSPAERFTELLVCMWQSVRRAVYASASLVQAELAMQSVWQRNIVSIWATVTNPLHCGTLVDGSVCRAVYELVSVADGTSDPCDTVLACWSRLIRISRFHCWGHHVASSHVSLHSYEPWNPLRAVTAVSSTHLSASK</sequence>
<proteinExistence type="predicted"/>
<reference evidence="1" key="1">
    <citation type="journal article" date="2014" name="PLoS ONE">
        <title>Transcriptome-Based Identification of ABC Transporters in the Western Tarnished Plant Bug Lygus hesperus.</title>
        <authorList>
            <person name="Hull J.J."/>
            <person name="Chaney K."/>
            <person name="Geib S.M."/>
            <person name="Fabrick J.A."/>
            <person name="Brent C.S."/>
            <person name="Walsh D."/>
            <person name="Lavine L.C."/>
        </authorList>
    </citation>
    <scope>NUCLEOTIDE SEQUENCE</scope>
</reference>
<name>A0A0A9VNV7_LYGHE</name>
<organism evidence="1">
    <name type="scientific">Lygus hesperus</name>
    <name type="common">Western plant bug</name>
    <dbReference type="NCBI Taxonomy" id="30085"/>
    <lineage>
        <taxon>Eukaryota</taxon>
        <taxon>Metazoa</taxon>
        <taxon>Ecdysozoa</taxon>
        <taxon>Arthropoda</taxon>
        <taxon>Hexapoda</taxon>
        <taxon>Insecta</taxon>
        <taxon>Pterygota</taxon>
        <taxon>Neoptera</taxon>
        <taxon>Paraneoptera</taxon>
        <taxon>Hemiptera</taxon>
        <taxon>Heteroptera</taxon>
        <taxon>Panheteroptera</taxon>
        <taxon>Cimicomorpha</taxon>
        <taxon>Miridae</taxon>
        <taxon>Mirini</taxon>
        <taxon>Lygus</taxon>
    </lineage>
</organism>
<evidence type="ECO:0000313" key="1">
    <source>
        <dbReference type="EMBL" id="JAF98191.1"/>
    </source>
</evidence>
<dbReference type="EMBL" id="GBHO01045412">
    <property type="protein sequence ID" value="JAF98191.1"/>
    <property type="molecule type" value="Transcribed_RNA"/>
</dbReference>
<reference evidence="1" key="2">
    <citation type="submission" date="2014-07" db="EMBL/GenBank/DDBJ databases">
        <authorList>
            <person name="Hull J."/>
        </authorList>
    </citation>
    <scope>NUCLEOTIDE SEQUENCE</scope>
</reference>
<dbReference type="AlphaFoldDB" id="A0A0A9VNV7"/>
<protein>
    <submittedName>
        <fullName evidence="1">Uncharacterized protein</fullName>
    </submittedName>
</protein>
<gene>
    <name evidence="1" type="ORF">CM83_9551</name>
</gene>